<evidence type="ECO:0000259" key="5">
    <source>
        <dbReference type="PROSITE" id="PS51194"/>
    </source>
</evidence>
<dbReference type="PROSITE" id="PS50966">
    <property type="entry name" value="ZF_SWIM"/>
    <property type="match status" value="1"/>
</dbReference>
<proteinExistence type="predicted"/>
<dbReference type="STRING" id="1122149.FD44_GL000153"/>
<dbReference type="PANTHER" id="PTHR10799">
    <property type="entry name" value="SNF2/RAD54 HELICASE FAMILY"/>
    <property type="match status" value="1"/>
</dbReference>
<evidence type="ECO:0000259" key="3">
    <source>
        <dbReference type="PROSITE" id="PS50966"/>
    </source>
</evidence>
<dbReference type="Pfam" id="PF04434">
    <property type="entry name" value="SWIM"/>
    <property type="match status" value="1"/>
</dbReference>
<dbReference type="InterPro" id="IPR038718">
    <property type="entry name" value="SNF2-like_sf"/>
</dbReference>
<dbReference type="GO" id="GO:0016787">
    <property type="term" value="F:hydrolase activity"/>
    <property type="evidence" value="ECO:0007669"/>
    <property type="project" value="UniProtKB-KW"/>
</dbReference>
<keyword evidence="2" id="KW-0863">Zinc-finger</keyword>
<dbReference type="OrthoDB" id="9760715at2"/>
<evidence type="ECO:0000313" key="6">
    <source>
        <dbReference type="EMBL" id="TDG73954.1"/>
    </source>
</evidence>
<dbReference type="InterPro" id="IPR000330">
    <property type="entry name" value="SNF2_N"/>
</dbReference>
<feature type="domain" description="Helicase ATP-binding" evidence="4">
    <location>
        <begin position="663"/>
        <end position="821"/>
    </location>
</feature>
<evidence type="ECO:0000313" key="7">
    <source>
        <dbReference type="Proteomes" id="UP000294854"/>
    </source>
</evidence>
<feature type="domain" description="Helicase C-terminal" evidence="5">
    <location>
        <begin position="930"/>
        <end position="1091"/>
    </location>
</feature>
<keyword evidence="7" id="KW-1185">Reference proteome</keyword>
<organism evidence="6 7">
    <name type="scientific">Secundilactobacillus malefermentans</name>
    <dbReference type="NCBI Taxonomy" id="176292"/>
    <lineage>
        <taxon>Bacteria</taxon>
        <taxon>Bacillati</taxon>
        <taxon>Bacillota</taxon>
        <taxon>Bacilli</taxon>
        <taxon>Lactobacillales</taxon>
        <taxon>Lactobacillaceae</taxon>
        <taxon>Secundilactobacillus</taxon>
    </lineage>
</organism>
<reference evidence="6 7" key="1">
    <citation type="journal article" date="2019" name="Appl. Microbiol. Biotechnol.">
        <title>Uncovering carbohydrate metabolism through a genotype-phenotype association study of 56 lactic acid bacteria genomes.</title>
        <authorList>
            <person name="Buron-Moles G."/>
            <person name="Chailyan A."/>
            <person name="Dolejs I."/>
            <person name="Forster J."/>
            <person name="Miks M.H."/>
        </authorList>
    </citation>
    <scope>NUCLEOTIDE SEQUENCE [LARGE SCALE GENOMIC DNA]</scope>
    <source>
        <strain evidence="6 7">ATCC 49373</strain>
    </source>
</reference>
<dbReference type="PROSITE" id="PS51194">
    <property type="entry name" value="HELICASE_CTER"/>
    <property type="match status" value="1"/>
</dbReference>
<dbReference type="SMART" id="SM00487">
    <property type="entry name" value="DEXDc"/>
    <property type="match status" value="1"/>
</dbReference>
<evidence type="ECO:0008006" key="8">
    <source>
        <dbReference type="Google" id="ProtNLM"/>
    </source>
</evidence>
<dbReference type="InterPro" id="IPR014001">
    <property type="entry name" value="Helicase_ATP-bd"/>
</dbReference>
<dbReference type="GO" id="GO:0005524">
    <property type="term" value="F:ATP binding"/>
    <property type="evidence" value="ECO:0007669"/>
    <property type="project" value="InterPro"/>
</dbReference>
<dbReference type="Proteomes" id="UP000294854">
    <property type="component" value="Unassembled WGS sequence"/>
</dbReference>
<dbReference type="InterPro" id="IPR027417">
    <property type="entry name" value="P-loop_NTPase"/>
</dbReference>
<dbReference type="InterPro" id="IPR013663">
    <property type="entry name" value="Helicase_SWF/SNF/SWI_bac"/>
</dbReference>
<dbReference type="AlphaFoldDB" id="A0A4R5NIH7"/>
<evidence type="ECO:0000256" key="1">
    <source>
        <dbReference type="ARBA" id="ARBA00022801"/>
    </source>
</evidence>
<dbReference type="RefSeq" id="WP_010619106.1">
    <property type="nucleotide sequence ID" value="NZ_PUFO01000080.1"/>
</dbReference>
<dbReference type="CDD" id="cd18012">
    <property type="entry name" value="DEXQc_arch_SWI2_SNF2"/>
    <property type="match status" value="1"/>
</dbReference>
<dbReference type="InterPro" id="IPR001650">
    <property type="entry name" value="Helicase_C-like"/>
</dbReference>
<evidence type="ECO:0000259" key="4">
    <source>
        <dbReference type="PROSITE" id="PS51192"/>
    </source>
</evidence>
<dbReference type="InterPro" id="IPR007527">
    <property type="entry name" value="Znf_SWIM"/>
</dbReference>
<dbReference type="Pfam" id="PF00176">
    <property type="entry name" value="SNF2-rel_dom"/>
    <property type="match status" value="1"/>
</dbReference>
<dbReference type="Gene3D" id="3.40.50.300">
    <property type="entry name" value="P-loop containing nucleotide triphosphate hydrolases"/>
    <property type="match status" value="1"/>
</dbReference>
<keyword evidence="2" id="KW-0479">Metal-binding</keyword>
<evidence type="ECO:0000256" key="2">
    <source>
        <dbReference type="PROSITE-ProRule" id="PRU00325"/>
    </source>
</evidence>
<dbReference type="Pfam" id="PF08455">
    <property type="entry name" value="SNF2_assoc"/>
    <property type="match status" value="1"/>
</dbReference>
<protein>
    <recommendedName>
        <fullName evidence="8">SWIM-type domain-containing protein</fullName>
    </recommendedName>
</protein>
<name>A0A4R5NIH7_9LACO</name>
<keyword evidence="2" id="KW-0862">Zinc</keyword>
<dbReference type="EMBL" id="PUFO01000080">
    <property type="protein sequence ID" value="TDG73954.1"/>
    <property type="molecule type" value="Genomic_DNA"/>
</dbReference>
<dbReference type="GO" id="GO:0008270">
    <property type="term" value="F:zinc ion binding"/>
    <property type="evidence" value="ECO:0007669"/>
    <property type="project" value="UniProtKB-KW"/>
</dbReference>
<dbReference type="PROSITE" id="PS51192">
    <property type="entry name" value="HELICASE_ATP_BIND_1"/>
    <property type="match status" value="1"/>
</dbReference>
<dbReference type="SMART" id="SM00490">
    <property type="entry name" value="HELICc"/>
    <property type="match status" value="1"/>
</dbReference>
<dbReference type="FunFam" id="3.40.50.300:FF:000533">
    <property type="entry name" value="Helicase, Snf2 family"/>
    <property type="match status" value="1"/>
</dbReference>
<feature type="domain" description="SWIM-type" evidence="3">
    <location>
        <begin position="45"/>
        <end position="81"/>
    </location>
</feature>
<dbReference type="Gene3D" id="3.40.50.10810">
    <property type="entry name" value="Tandem AAA-ATPase domain"/>
    <property type="match status" value="1"/>
</dbReference>
<accession>A0A4R5NIH7</accession>
<dbReference type="Pfam" id="PF00271">
    <property type="entry name" value="Helicase_C"/>
    <property type="match status" value="1"/>
</dbReference>
<dbReference type="CDD" id="cd18793">
    <property type="entry name" value="SF2_C_SNF"/>
    <property type="match status" value="1"/>
</dbReference>
<gene>
    <name evidence="6" type="ORF">C5L31_002105</name>
</gene>
<comment type="caution">
    <text evidence="6">The sequence shown here is derived from an EMBL/GenBank/DDBJ whole genome shotgun (WGS) entry which is preliminary data.</text>
</comment>
<keyword evidence="1" id="KW-0378">Hydrolase</keyword>
<sequence>MKERNIPKRFWDRGEAIAKSGKVIINSIDRNNHVIEATVYGSTPYHVTLRQNELEDDSCTCPFFDGNGFCKHVAAVIELLESENRPLETLFDDIADANDRISKTDTSIVQASEAADRFFNMLKERRNKTVEADHSGEEFLDQLSLPRQQYFQPIADDASTQLKLEVTLFVDSLDPYWDNPNAQNRLLIRLRIASKAQNRFYIISRIQEFLEAYKIGGDLHTAGKQVFHINKESFSSPDQQFLDYLLLMQPDIVPDEHQINRNRDLLLPPLYVSHLLDLSQSLPDFQFVLDDKHYDLIEQETFAPDNGLITAEIKSVADGYNLSITVQPQTQVQANLFDISGNVFYSTTPLQMTLLSNIISTYKLSLQRHSMLKLPGEPLERAALHFSAGQVAELNQFVANFKKIGEITVPDELKTVQMVPHFDLSHAGNQLDLALSYEYESGLVAEADAAELPEASRNLQMEQQSQQYLRQLQFIPANNTWSKDFSSGAALYRFFAQELPNLRLNGVVTVSDDLNDLVADASDLDSSVAVSENGGLLAVDFNFKGIDEHEVDHILNELDKNQPYITRKDGTIVLVDESLKKISTALTQVRKWANQPIKNGQLTVSNTQALAVQAVLGKDAHFDEKFLKLTQNLAHPELFDVQPSHRVHATLRPYQKVGVQWLEMLNSYHFGGILADDMGLGKTIQMIAFLLNHLDKDKPSLIISPASLIYNWQAEFEKFAPEMIVEVVDGSKSNRVAVIEQGDADVLITSYNSARLDVAEYEQRKINYLVLDEAQYVKNSSTKTNQSLQKLNPTNTFALSGTPIENRIEELWAIFQLVMPGLLPSKKEFKKLDPQEIALRVKPFILRREKMTVLKDIPAKVESNLTNEMTKEQKTVYLAQLKQMQVKIQGMSSESFVKNKIAILAGLTRLRQICDTPALYLDDYQDSSGKLEQLTEIVNQAIENNRHVLIFSQFTSMLDIIKQRLDAEHHDSFMLQGNTKPKDRLAMVNSFNQGDKNLFLISLKAGGTGLNLTGADMVILVDLWWNPAVEDQATARAHRIGQKKEVDVFRLITNGTIEEQIYKLQEKKRNFVDQVLSGTQNKGSLTEDEVRLILGID</sequence>
<dbReference type="InterPro" id="IPR049730">
    <property type="entry name" value="SNF2/RAD54-like_C"/>
</dbReference>
<dbReference type="SUPFAM" id="SSF52540">
    <property type="entry name" value="P-loop containing nucleoside triphosphate hydrolases"/>
    <property type="match status" value="2"/>
</dbReference>